<comment type="caution">
    <text evidence="3">The sequence shown here is derived from an EMBL/GenBank/DDBJ whole genome shotgun (WGS) entry which is preliminary data.</text>
</comment>
<dbReference type="Pfam" id="PF01757">
    <property type="entry name" value="Acyl_transf_3"/>
    <property type="match status" value="1"/>
</dbReference>
<name>A0A8J2KR56_9HEXA</name>
<dbReference type="Proteomes" id="UP000708208">
    <property type="component" value="Unassembled WGS sequence"/>
</dbReference>
<feature type="transmembrane region" description="Helical" evidence="1">
    <location>
        <begin position="116"/>
        <end position="133"/>
    </location>
</feature>
<dbReference type="PANTHER" id="PTHR11161:SF0">
    <property type="entry name" value="O-ACYLTRANSFERASE LIKE PROTEIN"/>
    <property type="match status" value="1"/>
</dbReference>
<evidence type="ECO:0000256" key="1">
    <source>
        <dbReference type="SAM" id="Phobius"/>
    </source>
</evidence>
<reference evidence="3" key="1">
    <citation type="submission" date="2021-06" db="EMBL/GenBank/DDBJ databases">
        <authorList>
            <person name="Hodson N. C."/>
            <person name="Mongue J. A."/>
            <person name="Jaron S. K."/>
        </authorList>
    </citation>
    <scope>NUCLEOTIDE SEQUENCE</scope>
</reference>
<dbReference type="InterPro" id="IPR002656">
    <property type="entry name" value="Acyl_transf_3_dom"/>
</dbReference>
<organism evidence="3 4">
    <name type="scientific">Allacma fusca</name>
    <dbReference type="NCBI Taxonomy" id="39272"/>
    <lineage>
        <taxon>Eukaryota</taxon>
        <taxon>Metazoa</taxon>
        <taxon>Ecdysozoa</taxon>
        <taxon>Arthropoda</taxon>
        <taxon>Hexapoda</taxon>
        <taxon>Collembola</taxon>
        <taxon>Symphypleona</taxon>
        <taxon>Sminthuridae</taxon>
        <taxon>Allacma</taxon>
    </lineage>
</organism>
<keyword evidence="1" id="KW-0472">Membrane</keyword>
<feature type="transmembrane region" description="Helical" evidence="1">
    <location>
        <begin position="153"/>
        <end position="173"/>
    </location>
</feature>
<evidence type="ECO:0000313" key="4">
    <source>
        <dbReference type="Proteomes" id="UP000708208"/>
    </source>
</evidence>
<dbReference type="OrthoDB" id="118951at2759"/>
<protein>
    <recommendedName>
        <fullName evidence="2">Acyltransferase 3 domain-containing protein</fullName>
    </recommendedName>
</protein>
<dbReference type="PANTHER" id="PTHR11161">
    <property type="entry name" value="O-ACYLTRANSFERASE"/>
    <property type="match status" value="1"/>
</dbReference>
<gene>
    <name evidence="3" type="ORF">AFUS01_LOCUS29707</name>
</gene>
<sequence length="202" mass="22982">LFITYRIVLVFFGGLCITGTILDLSLAKASKPLHQGLPVRMLLAFSFYTNTQKFLSTKAGSGNLGCLHGLRFLSLAWVVLCHTFSMLRMQITWNIVDSKAMYKDWSLYPILNGTPSVDTFFTLSGTLVAYNLLKELDKKKGRLNYILFVVHRYLRLTPTYLIIMGIMATLLPYTGTGPMWSSIDTESRNCGKYWWHNALYVN</sequence>
<proteinExistence type="predicted"/>
<dbReference type="AlphaFoldDB" id="A0A8J2KR56"/>
<evidence type="ECO:0000259" key="2">
    <source>
        <dbReference type="Pfam" id="PF01757"/>
    </source>
</evidence>
<dbReference type="EMBL" id="CAJVCH010443793">
    <property type="protein sequence ID" value="CAG7819245.1"/>
    <property type="molecule type" value="Genomic_DNA"/>
</dbReference>
<dbReference type="InterPro" id="IPR052728">
    <property type="entry name" value="O2_lipid_transport_reg"/>
</dbReference>
<evidence type="ECO:0000313" key="3">
    <source>
        <dbReference type="EMBL" id="CAG7819245.1"/>
    </source>
</evidence>
<keyword evidence="4" id="KW-1185">Reference proteome</keyword>
<keyword evidence="1" id="KW-0812">Transmembrane</keyword>
<feature type="transmembrane region" description="Helical" evidence="1">
    <location>
        <begin position="7"/>
        <end position="27"/>
    </location>
</feature>
<accession>A0A8J2KR56</accession>
<dbReference type="GO" id="GO:0016747">
    <property type="term" value="F:acyltransferase activity, transferring groups other than amino-acyl groups"/>
    <property type="evidence" value="ECO:0007669"/>
    <property type="project" value="InterPro"/>
</dbReference>
<feature type="non-terminal residue" evidence="3">
    <location>
        <position position="202"/>
    </location>
</feature>
<feature type="domain" description="Acyltransferase 3" evidence="2">
    <location>
        <begin position="66"/>
        <end position="189"/>
    </location>
</feature>
<feature type="non-terminal residue" evidence="3">
    <location>
        <position position="1"/>
    </location>
</feature>
<keyword evidence="1" id="KW-1133">Transmembrane helix</keyword>